<organism evidence="2 3">
    <name type="scientific">Cinnamomum micranthum f. kanehirae</name>
    <dbReference type="NCBI Taxonomy" id="337451"/>
    <lineage>
        <taxon>Eukaryota</taxon>
        <taxon>Viridiplantae</taxon>
        <taxon>Streptophyta</taxon>
        <taxon>Embryophyta</taxon>
        <taxon>Tracheophyta</taxon>
        <taxon>Spermatophyta</taxon>
        <taxon>Magnoliopsida</taxon>
        <taxon>Magnoliidae</taxon>
        <taxon>Laurales</taxon>
        <taxon>Lauraceae</taxon>
        <taxon>Cinnamomum</taxon>
    </lineage>
</organism>
<gene>
    <name evidence="2" type="ORF">CKAN_02725900</name>
</gene>
<feature type="region of interest" description="Disordered" evidence="1">
    <location>
        <begin position="1"/>
        <end position="23"/>
    </location>
</feature>
<feature type="compositionally biased region" description="Basic and acidic residues" evidence="1">
    <location>
        <begin position="1"/>
        <end position="16"/>
    </location>
</feature>
<reference evidence="2 3" key="1">
    <citation type="journal article" date="2019" name="Nat. Plants">
        <title>Stout camphor tree genome fills gaps in understanding of flowering plant genome evolution.</title>
        <authorList>
            <person name="Chaw S.M."/>
            <person name="Liu Y.C."/>
            <person name="Wu Y.W."/>
            <person name="Wang H.Y."/>
            <person name="Lin C.I."/>
            <person name="Wu C.S."/>
            <person name="Ke H.M."/>
            <person name="Chang L.Y."/>
            <person name="Hsu C.Y."/>
            <person name="Yang H.T."/>
            <person name="Sudianto E."/>
            <person name="Hsu M.H."/>
            <person name="Wu K.P."/>
            <person name="Wang L.N."/>
            <person name="Leebens-Mack J.H."/>
            <person name="Tsai I.J."/>
        </authorList>
    </citation>
    <scope>NUCLEOTIDE SEQUENCE [LARGE SCALE GENOMIC DNA]</scope>
    <source>
        <strain evidence="3">cv. Chaw 1501</strain>
        <tissue evidence="2">Young leaves</tissue>
    </source>
</reference>
<dbReference type="AlphaFoldDB" id="A0A3S3PBS1"/>
<name>A0A3S3PBS1_9MAGN</name>
<evidence type="ECO:0000256" key="1">
    <source>
        <dbReference type="SAM" id="MobiDB-lite"/>
    </source>
</evidence>
<evidence type="ECO:0000313" key="2">
    <source>
        <dbReference type="EMBL" id="RWR97801.1"/>
    </source>
</evidence>
<dbReference type="Proteomes" id="UP000283530">
    <property type="component" value="Unassembled WGS sequence"/>
</dbReference>
<dbReference type="EMBL" id="QPKB01000063">
    <property type="protein sequence ID" value="RWR97801.1"/>
    <property type="molecule type" value="Genomic_DNA"/>
</dbReference>
<proteinExistence type="predicted"/>
<accession>A0A3S3PBS1</accession>
<sequence>MDEVRTRPKDENHDQVHTLTADLTTGTGQRLEDWLIEISSSSNFKERITTGSAASIQPRSSLVIIRY</sequence>
<protein>
    <submittedName>
        <fullName evidence="2">Uncharacterized protein</fullName>
    </submittedName>
</protein>
<keyword evidence="3" id="KW-1185">Reference proteome</keyword>
<evidence type="ECO:0000313" key="3">
    <source>
        <dbReference type="Proteomes" id="UP000283530"/>
    </source>
</evidence>
<comment type="caution">
    <text evidence="2">The sequence shown here is derived from an EMBL/GenBank/DDBJ whole genome shotgun (WGS) entry which is preliminary data.</text>
</comment>